<name>A0A2J6Q235_9HELO</name>
<feature type="domain" description="SET" evidence="1">
    <location>
        <begin position="384"/>
        <end position="563"/>
    </location>
</feature>
<dbReference type="AlphaFoldDB" id="A0A2J6Q235"/>
<dbReference type="InterPro" id="IPR001214">
    <property type="entry name" value="SET_dom"/>
</dbReference>
<dbReference type="PROSITE" id="PS50280">
    <property type="entry name" value="SET"/>
    <property type="match status" value="1"/>
</dbReference>
<dbReference type="CDD" id="cd20071">
    <property type="entry name" value="SET_SMYD"/>
    <property type="match status" value="1"/>
</dbReference>
<dbReference type="InterPro" id="IPR011990">
    <property type="entry name" value="TPR-like_helical_dom_sf"/>
</dbReference>
<dbReference type="InterPro" id="IPR046341">
    <property type="entry name" value="SET_dom_sf"/>
</dbReference>
<dbReference type="Proteomes" id="UP000235672">
    <property type="component" value="Unassembled WGS sequence"/>
</dbReference>
<dbReference type="SUPFAM" id="SSF82199">
    <property type="entry name" value="SET domain"/>
    <property type="match status" value="1"/>
</dbReference>
<sequence>MSPTNRRNGATIYLTPSEDAHLRQTFKSRAQKCAELAGQPRQATDASEVELKRRVTGASLMADMATLTFASESEEKEAIVAYAVGNPYPPCILPFKKLKPMSIRELRIGTHHRGRVLNLRRVAPVARLRVNSWTVVRDIDGDVDGEGGVERLEVGMHVLDLLDSLSEGQVFKVLEPWFTMSEVEEGEATIRIEHPSDLLIVSEDDADCGKSAGKCKEEGNTALREKDLLLAEEKYTQGLKIIEKGKEGVNAGKEDDKMEKDLFRNRAHINLLLSRFDAAKSDALASLTSSETQKHKELDSKAFLRAGLASYSLGNFHEAKKYFEEHVMLMDRDGDKEARSRIRKAECRIQEEETGIYEFKKLKASLLLSNSASAKRIDAASFLQNVRIGESFGRGRGLFATRDLKPGDVIMVEKAFCVVFGWEVDALSAMTFDVRDERVRVFPAGLWKAVVRKLNDNPSKVGKILDLYSDYHAPESDAMGEGRRGGVDIWQVHDIVVRNAFGPGSSGDGEKERGEESAGLWIVASYMNHSCVPNAEKEYIGDLMVLRATREIKAGDEVMHNYVQVDGDFEGRRKSLLEGWGFVCDCGLCVAERGDEESVTEKRRRLEREAEALMDEKGGSRLAVVKIRKLMKEIEGTYTGKRWEGIPRLAVDRLKERMENVVKRC</sequence>
<dbReference type="OrthoDB" id="438641at2759"/>
<organism evidence="2 3">
    <name type="scientific">Hyaloscypha hepaticicola</name>
    <dbReference type="NCBI Taxonomy" id="2082293"/>
    <lineage>
        <taxon>Eukaryota</taxon>
        <taxon>Fungi</taxon>
        <taxon>Dikarya</taxon>
        <taxon>Ascomycota</taxon>
        <taxon>Pezizomycotina</taxon>
        <taxon>Leotiomycetes</taxon>
        <taxon>Helotiales</taxon>
        <taxon>Hyaloscyphaceae</taxon>
        <taxon>Hyaloscypha</taxon>
    </lineage>
</organism>
<dbReference type="PANTHER" id="PTHR47643:SF2">
    <property type="entry name" value="TPR DOMAIN PROTEIN (AFU_ORTHOLOGUE AFUA_5G12710)"/>
    <property type="match status" value="1"/>
</dbReference>
<reference evidence="2 3" key="1">
    <citation type="submission" date="2016-05" db="EMBL/GenBank/DDBJ databases">
        <title>A degradative enzymes factory behind the ericoid mycorrhizal symbiosis.</title>
        <authorList>
            <consortium name="DOE Joint Genome Institute"/>
            <person name="Martino E."/>
            <person name="Morin E."/>
            <person name="Grelet G."/>
            <person name="Kuo A."/>
            <person name="Kohler A."/>
            <person name="Daghino S."/>
            <person name="Barry K."/>
            <person name="Choi C."/>
            <person name="Cichocki N."/>
            <person name="Clum A."/>
            <person name="Copeland A."/>
            <person name="Hainaut M."/>
            <person name="Haridas S."/>
            <person name="Labutti K."/>
            <person name="Lindquist E."/>
            <person name="Lipzen A."/>
            <person name="Khouja H.-R."/>
            <person name="Murat C."/>
            <person name="Ohm R."/>
            <person name="Olson A."/>
            <person name="Spatafora J."/>
            <person name="Veneault-Fourrey C."/>
            <person name="Henrissat B."/>
            <person name="Grigoriev I."/>
            <person name="Martin F."/>
            <person name="Perotto S."/>
        </authorList>
    </citation>
    <scope>NUCLEOTIDE SEQUENCE [LARGE SCALE GENOMIC DNA]</scope>
    <source>
        <strain evidence="2 3">UAMH 7357</strain>
    </source>
</reference>
<proteinExistence type="predicted"/>
<dbReference type="STRING" id="1745343.A0A2J6Q235"/>
<evidence type="ECO:0000313" key="3">
    <source>
        <dbReference type="Proteomes" id="UP000235672"/>
    </source>
</evidence>
<dbReference type="InterPro" id="IPR053209">
    <property type="entry name" value="Gramillin-biosynth_MTr"/>
</dbReference>
<dbReference type="Pfam" id="PF00856">
    <property type="entry name" value="SET"/>
    <property type="match status" value="1"/>
</dbReference>
<dbReference type="SMART" id="SM00317">
    <property type="entry name" value="SET"/>
    <property type="match status" value="1"/>
</dbReference>
<keyword evidence="3" id="KW-1185">Reference proteome</keyword>
<protein>
    <submittedName>
        <fullName evidence="2">SET domain-containing protein</fullName>
    </submittedName>
</protein>
<gene>
    <name evidence="2" type="ORF">NA56DRAFT_679848</name>
</gene>
<evidence type="ECO:0000259" key="1">
    <source>
        <dbReference type="PROSITE" id="PS50280"/>
    </source>
</evidence>
<evidence type="ECO:0000313" key="2">
    <source>
        <dbReference type="EMBL" id="PMD20341.1"/>
    </source>
</evidence>
<accession>A0A2J6Q235</accession>
<dbReference type="Gene3D" id="2.170.270.10">
    <property type="entry name" value="SET domain"/>
    <property type="match status" value="1"/>
</dbReference>
<dbReference type="SUPFAM" id="SSF48452">
    <property type="entry name" value="TPR-like"/>
    <property type="match status" value="1"/>
</dbReference>
<dbReference type="Gene3D" id="1.25.40.10">
    <property type="entry name" value="Tetratricopeptide repeat domain"/>
    <property type="match status" value="1"/>
</dbReference>
<dbReference type="PANTHER" id="PTHR47643">
    <property type="entry name" value="TPR DOMAIN PROTEIN (AFU_ORTHOLOGUE AFUA_5G12710)"/>
    <property type="match status" value="1"/>
</dbReference>
<dbReference type="EMBL" id="KZ613485">
    <property type="protein sequence ID" value="PMD20341.1"/>
    <property type="molecule type" value="Genomic_DNA"/>
</dbReference>